<reference evidence="2" key="1">
    <citation type="journal article" date="2020" name="Stud. Mycol.">
        <title>101 Dothideomycetes genomes: a test case for predicting lifestyles and emergence of pathogens.</title>
        <authorList>
            <person name="Haridas S."/>
            <person name="Albert R."/>
            <person name="Binder M."/>
            <person name="Bloem J."/>
            <person name="Labutti K."/>
            <person name="Salamov A."/>
            <person name="Andreopoulos B."/>
            <person name="Baker S."/>
            <person name="Barry K."/>
            <person name="Bills G."/>
            <person name="Bluhm B."/>
            <person name="Cannon C."/>
            <person name="Castanera R."/>
            <person name="Culley D."/>
            <person name="Daum C."/>
            <person name="Ezra D."/>
            <person name="Gonzalez J."/>
            <person name="Henrissat B."/>
            <person name="Kuo A."/>
            <person name="Liang C."/>
            <person name="Lipzen A."/>
            <person name="Lutzoni F."/>
            <person name="Magnuson J."/>
            <person name="Mondo S."/>
            <person name="Nolan M."/>
            <person name="Ohm R."/>
            <person name="Pangilinan J."/>
            <person name="Park H.-J."/>
            <person name="Ramirez L."/>
            <person name="Alfaro M."/>
            <person name="Sun H."/>
            <person name="Tritt A."/>
            <person name="Yoshinaga Y."/>
            <person name="Zwiers L.-H."/>
            <person name="Turgeon B."/>
            <person name="Goodwin S."/>
            <person name="Spatafora J."/>
            <person name="Crous P."/>
            <person name="Grigoriev I."/>
        </authorList>
    </citation>
    <scope>NUCLEOTIDE SEQUENCE</scope>
    <source>
        <strain evidence="2">CBS 113979</strain>
    </source>
</reference>
<dbReference type="OrthoDB" id="10262413at2759"/>
<sequence>MRVFVTGATGYIGKPVLEELLRAGHQVIGLARSDESSNVLKNLGAESHRGSLEDLDSLRAAASASDGVIHIAFGDVIKGGGMDAIPEICRIERAALGAIGSALAGSNRPLVVTDGALGLPKGIVSTEDTRLDMSDLITAPRGLSTDLTLGLALQDVRSCILRLPPINHGENDHLITHVLIETAREKGVSAYIGDGANHWPATHKLDAAVAYRLALEKGVAGSVYHAVAEQGIPTKEIARIIGESLGVPVVSVSTEEAKEHFGWLAWAMGCDIPVSSEKTRAQLDWEPIQVGLLEDIKETYLGK</sequence>
<evidence type="ECO:0000313" key="2">
    <source>
        <dbReference type="EMBL" id="KAF1980717.1"/>
    </source>
</evidence>
<dbReference type="Proteomes" id="UP000800041">
    <property type="component" value="Unassembled WGS sequence"/>
</dbReference>
<dbReference type="InterPro" id="IPR001509">
    <property type="entry name" value="Epimerase_deHydtase"/>
</dbReference>
<keyword evidence="3" id="KW-1185">Reference proteome</keyword>
<protein>
    <submittedName>
        <fullName evidence="2">Flavonol reductase</fullName>
    </submittedName>
</protein>
<dbReference type="PANTHER" id="PTHR48079:SF9">
    <property type="entry name" value="PUTATIVE-RELATED"/>
    <property type="match status" value="1"/>
</dbReference>
<name>A0A6G1GIZ8_9PEZI</name>
<dbReference type="PANTHER" id="PTHR48079">
    <property type="entry name" value="PROTEIN YEEZ"/>
    <property type="match status" value="1"/>
</dbReference>
<dbReference type="EMBL" id="ML977225">
    <property type="protein sequence ID" value="KAF1980717.1"/>
    <property type="molecule type" value="Genomic_DNA"/>
</dbReference>
<dbReference type="InterPro" id="IPR036291">
    <property type="entry name" value="NAD(P)-bd_dom_sf"/>
</dbReference>
<dbReference type="SUPFAM" id="SSF51735">
    <property type="entry name" value="NAD(P)-binding Rossmann-fold domains"/>
    <property type="match status" value="1"/>
</dbReference>
<dbReference type="Pfam" id="PF01370">
    <property type="entry name" value="Epimerase"/>
    <property type="match status" value="1"/>
</dbReference>
<feature type="domain" description="NAD-dependent epimerase/dehydratase" evidence="1">
    <location>
        <begin position="3"/>
        <end position="72"/>
    </location>
</feature>
<dbReference type="CDD" id="cd05262">
    <property type="entry name" value="SDR_a7"/>
    <property type="match status" value="1"/>
</dbReference>
<dbReference type="InterPro" id="IPR051783">
    <property type="entry name" value="NAD(P)-dependent_oxidoreduct"/>
</dbReference>
<dbReference type="GO" id="GO:0004029">
    <property type="term" value="F:aldehyde dehydrogenase (NAD+) activity"/>
    <property type="evidence" value="ECO:0007669"/>
    <property type="project" value="TreeGrafter"/>
</dbReference>
<proteinExistence type="predicted"/>
<dbReference type="Gene3D" id="3.40.50.720">
    <property type="entry name" value="NAD(P)-binding Rossmann-like Domain"/>
    <property type="match status" value="1"/>
</dbReference>
<evidence type="ECO:0000313" key="3">
    <source>
        <dbReference type="Proteomes" id="UP000800041"/>
    </source>
</evidence>
<gene>
    <name evidence="2" type="ORF">K402DRAFT_468066</name>
</gene>
<evidence type="ECO:0000259" key="1">
    <source>
        <dbReference type="Pfam" id="PF01370"/>
    </source>
</evidence>
<dbReference type="AlphaFoldDB" id="A0A6G1GIZ8"/>
<dbReference type="GO" id="GO:0005737">
    <property type="term" value="C:cytoplasm"/>
    <property type="evidence" value="ECO:0007669"/>
    <property type="project" value="TreeGrafter"/>
</dbReference>
<organism evidence="2 3">
    <name type="scientific">Aulographum hederae CBS 113979</name>
    <dbReference type="NCBI Taxonomy" id="1176131"/>
    <lineage>
        <taxon>Eukaryota</taxon>
        <taxon>Fungi</taxon>
        <taxon>Dikarya</taxon>
        <taxon>Ascomycota</taxon>
        <taxon>Pezizomycotina</taxon>
        <taxon>Dothideomycetes</taxon>
        <taxon>Pleosporomycetidae</taxon>
        <taxon>Aulographales</taxon>
        <taxon>Aulographaceae</taxon>
    </lineage>
</organism>
<accession>A0A6G1GIZ8</accession>